<comment type="caution">
    <text evidence="1">The sequence shown here is derived from an EMBL/GenBank/DDBJ whole genome shotgun (WGS) entry which is preliminary data.</text>
</comment>
<organism evidence="1 2">
    <name type="scientific">Trichonephila clavipes</name>
    <name type="common">Golden silk orbweaver</name>
    <name type="synonym">Nephila clavipes</name>
    <dbReference type="NCBI Taxonomy" id="2585209"/>
    <lineage>
        <taxon>Eukaryota</taxon>
        <taxon>Metazoa</taxon>
        <taxon>Ecdysozoa</taxon>
        <taxon>Arthropoda</taxon>
        <taxon>Chelicerata</taxon>
        <taxon>Arachnida</taxon>
        <taxon>Araneae</taxon>
        <taxon>Araneomorphae</taxon>
        <taxon>Entelegynae</taxon>
        <taxon>Araneoidea</taxon>
        <taxon>Nephilidae</taxon>
        <taxon>Trichonephila</taxon>
    </lineage>
</organism>
<sequence>MEELLSIREGITPSANKKRITVIVSSLVQFDNGAAMLYGLLHSNNYEEWRVTRCMLTTARYYAVAKP</sequence>
<dbReference type="AlphaFoldDB" id="A0A8X7BLA0"/>
<dbReference type="Proteomes" id="UP000887159">
    <property type="component" value="Unassembled WGS sequence"/>
</dbReference>
<protein>
    <submittedName>
        <fullName evidence="1">Uncharacterized protein</fullName>
    </submittedName>
</protein>
<accession>A0A8X7BLA0</accession>
<dbReference type="EMBL" id="BMAU01021435">
    <property type="protein sequence ID" value="GFY36151.1"/>
    <property type="molecule type" value="Genomic_DNA"/>
</dbReference>
<keyword evidence="2" id="KW-1185">Reference proteome</keyword>
<name>A0A8X7BLA0_TRICX</name>
<evidence type="ECO:0000313" key="2">
    <source>
        <dbReference type="Proteomes" id="UP000887159"/>
    </source>
</evidence>
<evidence type="ECO:0000313" key="1">
    <source>
        <dbReference type="EMBL" id="GFY36151.1"/>
    </source>
</evidence>
<reference evidence="1" key="1">
    <citation type="submission" date="2020-08" db="EMBL/GenBank/DDBJ databases">
        <title>Multicomponent nature underlies the extraordinary mechanical properties of spider dragline silk.</title>
        <authorList>
            <person name="Kono N."/>
            <person name="Nakamura H."/>
            <person name="Mori M."/>
            <person name="Yoshida Y."/>
            <person name="Ohtoshi R."/>
            <person name="Malay A.D."/>
            <person name="Moran D.A.P."/>
            <person name="Tomita M."/>
            <person name="Numata K."/>
            <person name="Arakawa K."/>
        </authorList>
    </citation>
    <scope>NUCLEOTIDE SEQUENCE</scope>
</reference>
<proteinExistence type="predicted"/>
<gene>
    <name evidence="1" type="ORF">TNCV_4845231</name>
</gene>